<dbReference type="Proteomes" id="UP001525890">
    <property type="component" value="Unassembled WGS sequence"/>
</dbReference>
<evidence type="ECO:0000313" key="1">
    <source>
        <dbReference type="EMBL" id="MCT7965090.1"/>
    </source>
</evidence>
<dbReference type="EMBL" id="JAMXFF010000002">
    <property type="protein sequence ID" value="MCT7965090.1"/>
    <property type="molecule type" value="Genomic_DNA"/>
</dbReference>
<keyword evidence="2" id="KW-1185">Reference proteome</keyword>
<proteinExistence type="predicted"/>
<sequence>MKFTLSQEGFLLNMDNKKYNYFLFPPFIDAYKTSESDSPRPLTEIQSFAEQFATEWGESVIAYSVFKNKPIPRHNNQIILCCVFIYKGSKPDNQYLLVTDGDTDTNYWWQNFHFVQGQIQTEWNVT</sequence>
<dbReference type="RefSeq" id="WP_368004810.1">
    <property type="nucleotide sequence ID" value="NZ_JAMXFF010000002.1"/>
</dbReference>
<name>A0ABT2MK22_9CYAN</name>
<evidence type="ECO:0000313" key="2">
    <source>
        <dbReference type="Proteomes" id="UP001525890"/>
    </source>
</evidence>
<protein>
    <submittedName>
        <fullName evidence="1">Uncharacterized protein</fullName>
    </submittedName>
</protein>
<comment type="caution">
    <text evidence="1">The sequence shown here is derived from an EMBL/GenBank/DDBJ whole genome shotgun (WGS) entry which is preliminary data.</text>
</comment>
<reference evidence="1 2" key="1">
    <citation type="journal article" date="2022" name="Front. Microbiol.">
        <title>High genomic differentiation and limited gene flow indicate recent cryptic speciation within the genus Laspinema (cyanobacteria).</title>
        <authorList>
            <person name="Stanojkovic A."/>
            <person name="Skoupy S."/>
            <person name="Skaloud P."/>
            <person name="Dvorak P."/>
        </authorList>
    </citation>
    <scope>NUCLEOTIDE SEQUENCE [LARGE SCALE GENOMIC DNA]</scope>
    <source>
        <strain evidence="1 2">D2a</strain>
    </source>
</reference>
<gene>
    <name evidence="1" type="ORF">NG799_01925</name>
</gene>
<organism evidence="1 2">
    <name type="scientific">Laspinema palackyanum D2a</name>
    <dbReference type="NCBI Taxonomy" id="2953684"/>
    <lineage>
        <taxon>Bacteria</taxon>
        <taxon>Bacillati</taxon>
        <taxon>Cyanobacteriota</taxon>
        <taxon>Cyanophyceae</taxon>
        <taxon>Oscillatoriophycideae</taxon>
        <taxon>Oscillatoriales</taxon>
        <taxon>Laspinemataceae</taxon>
        <taxon>Laspinema</taxon>
        <taxon>Laspinema palackyanum</taxon>
    </lineage>
</organism>
<accession>A0ABT2MK22</accession>